<dbReference type="GeneID" id="68868352"/>
<evidence type="ECO:0000313" key="3">
    <source>
        <dbReference type="Proteomes" id="UP000027746"/>
    </source>
</evidence>
<dbReference type="RefSeq" id="WP_037930553.1">
    <property type="nucleotide sequence ID" value="NZ_CP054599.1"/>
</dbReference>
<proteinExistence type="predicted"/>
<feature type="signal peptide" evidence="1">
    <location>
        <begin position="1"/>
        <end position="21"/>
    </location>
</feature>
<evidence type="ECO:0000256" key="1">
    <source>
        <dbReference type="SAM" id="SignalP"/>
    </source>
</evidence>
<dbReference type="PANTHER" id="PTHR11102:SF160">
    <property type="entry name" value="ERAD-ASSOCIATED E3 UBIQUITIN-PROTEIN LIGASE COMPONENT HRD3"/>
    <property type="match status" value="1"/>
</dbReference>
<feature type="chain" id="PRO_5001690094" description="Sel1 repeat family protein" evidence="1">
    <location>
        <begin position="22"/>
        <end position="407"/>
    </location>
</feature>
<dbReference type="InterPro" id="IPR050767">
    <property type="entry name" value="Sel1_AlgK"/>
</dbReference>
<evidence type="ECO:0008006" key="4">
    <source>
        <dbReference type="Google" id="ProtNLM"/>
    </source>
</evidence>
<dbReference type="SUPFAM" id="SSF81901">
    <property type="entry name" value="HCP-like"/>
    <property type="match status" value="1"/>
</dbReference>
<dbReference type="Gene3D" id="1.25.40.10">
    <property type="entry name" value="Tetratricopeptide repeat domain"/>
    <property type="match status" value="1"/>
</dbReference>
<organism evidence="2 3">
    <name type="scientific">Pseudosulfitobacter pseudonitzschiae</name>
    <dbReference type="NCBI Taxonomy" id="1402135"/>
    <lineage>
        <taxon>Bacteria</taxon>
        <taxon>Pseudomonadati</taxon>
        <taxon>Pseudomonadota</taxon>
        <taxon>Alphaproteobacteria</taxon>
        <taxon>Rhodobacterales</taxon>
        <taxon>Roseobacteraceae</taxon>
        <taxon>Pseudosulfitobacter</taxon>
    </lineage>
</organism>
<reference evidence="2 3" key="1">
    <citation type="submission" date="2014-01" db="EMBL/GenBank/DDBJ databases">
        <title>Sulfitobacter sp. H3 (MCCC 1A00686) Genome Sequencing.</title>
        <authorList>
            <person name="Lai Q."/>
            <person name="Hong Z."/>
        </authorList>
    </citation>
    <scope>NUCLEOTIDE SEQUENCE [LARGE SCALE GENOMIC DNA]</scope>
    <source>
        <strain evidence="2 3">H3</strain>
    </source>
</reference>
<dbReference type="Pfam" id="PF08238">
    <property type="entry name" value="Sel1"/>
    <property type="match status" value="4"/>
</dbReference>
<dbReference type="EMBL" id="JAMD01000017">
    <property type="protein sequence ID" value="KEJ94205.1"/>
    <property type="molecule type" value="Genomic_DNA"/>
</dbReference>
<dbReference type="InterPro" id="IPR011990">
    <property type="entry name" value="TPR-like_helical_dom_sf"/>
</dbReference>
<accession>A0A073IX67</accession>
<comment type="caution">
    <text evidence="2">The sequence shown here is derived from an EMBL/GenBank/DDBJ whole genome shotgun (WGS) entry which is preliminary data.</text>
</comment>
<sequence length="407" mass="43549">MTHIVRIFCAVLALCAAARLAAGQEVVFEEWRYHQPGDLLYDEGVHTAGVILEDFSFAIMVLVAQGKHTAIGAVIPGTDFQDSVTSTLTMTDGSARTLTVTGDQLRRERAKAPDMVSYSFFLSDEDVELFQAARDWTLQAGDQKATFPLAGSRIAVDAAREAQKISAGGPEVRDEWIAACDAAAAHPYDGESPVPGVAWDDMDADTATTACLNAYAAGDVLPRIRFELGRAYDKGDDPRAFELLTKAARDDHYPIAYNALATLYGTGTYTIRDLAAAHELLEQGTALGDMVSGYSLGRMLIEHSTGPDDIERGRTLLMDAAEAGYPPAQRIYGQWLVDGTLGAGDPLQAKSFLEKAALTGDASAAFALAQLYIGESGLDPDPKAYLKYLKLAARGGNEAALEALSLD</sequence>
<protein>
    <recommendedName>
        <fullName evidence="4">Sel1 repeat family protein</fullName>
    </recommendedName>
</protein>
<keyword evidence="1" id="KW-0732">Signal</keyword>
<dbReference type="SMART" id="SM00671">
    <property type="entry name" value="SEL1"/>
    <property type="match status" value="5"/>
</dbReference>
<dbReference type="OrthoDB" id="9816559at2"/>
<keyword evidence="3" id="KW-1185">Reference proteome</keyword>
<name>A0A073IX67_9RHOB</name>
<dbReference type="PANTHER" id="PTHR11102">
    <property type="entry name" value="SEL-1-LIKE PROTEIN"/>
    <property type="match status" value="1"/>
</dbReference>
<dbReference type="InterPro" id="IPR006597">
    <property type="entry name" value="Sel1-like"/>
</dbReference>
<evidence type="ECO:0000313" key="2">
    <source>
        <dbReference type="EMBL" id="KEJ94205.1"/>
    </source>
</evidence>
<gene>
    <name evidence="2" type="ORF">SUH3_08120</name>
</gene>
<dbReference type="Proteomes" id="UP000027746">
    <property type="component" value="Unassembled WGS sequence"/>
</dbReference>
<dbReference type="AlphaFoldDB" id="A0A073IX67"/>